<keyword evidence="11 13" id="KW-0998">Cell outer membrane</keyword>
<dbReference type="InterPro" id="IPR004565">
    <property type="entry name" value="OM_lipoprot_LolB"/>
</dbReference>
<evidence type="ECO:0000256" key="8">
    <source>
        <dbReference type="ARBA" id="ARBA00023136"/>
    </source>
</evidence>
<dbReference type="PROSITE" id="PS51257">
    <property type="entry name" value="PROKAR_LIPOPROTEIN"/>
    <property type="match status" value="1"/>
</dbReference>
<comment type="subunit">
    <text evidence="3 13">Monomer.</text>
</comment>
<evidence type="ECO:0000256" key="14">
    <source>
        <dbReference type="SAM" id="SignalP"/>
    </source>
</evidence>
<dbReference type="OrthoDB" id="9797618at2"/>
<gene>
    <name evidence="13 15" type="primary">lolB</name>
    <name evidence="15" type="ORF">FCL40_09055</name>
</gene>
<dbReference type="GO" id="GO:0044874">
    <property type="term" value="P:lipoprotein localization to outer membrane"/>
    <property type="evidence" value="ECO:0007669"/>
    <property type="project" value="UniProtKB-UniRule"/>
</dbReference>
<evidence type="ECO:0000256" key="12">
    <source>
        <dbReference type="ARBA" id="ARBA00023288"/>
    </source>
</evidence>
<name>A0A4U1BFK6_9GAMM</name>
<keyword evidence="9 13" id="KW-0564">Palmitate</keyword>
<comment type="caution">
    <text evidence="15">The sequence shown here is derived from an EMBL/GenBank/DDBJ whole genome shotgun (WGS) entry which is preliminary data.</text>
</comment>
<keyword evidence="5 13" id="KW-0813">Transport</keyword>
<dbReference type="HAMAP" id="MF_00233">
    <property type="entry name" value="LolB"/>
    <property type="match status" value="1"/>
</dbReference>
<evidence type="ECO:0000256" key="5">
    <source>
        <dbReference type="ARBA" id="ARBA00022448"/>
    </source>
</evidence>
<keyword evidence="12 13" id="KW-0449">Lipoprotein</keyword>
<evidence type="ECO:0000256" key="2">
    <source>
        <dbReference type="ARBA" id="ARBA00009696"/>
    </source>
</evidence>
<dbReference type="RefSeq" id="WP_136852950.1">
    <property type="nucleotide sequence ID" value="NZ_SWCI01000004.1"/>
</dbReference>
<evidence type="ECO:0000256" key="6">
    <source>
        <dbReference type="ARBA" id="ARBA00022729"/>
    </source>
</evidence>
<comment type="subcellular location">
    <subcellularLocation>
        <location evidence="1 13">Cell outer membrane</location>
        <topology evidence="1 13">Lipid-anchor</topology>
    </subcellularLocation>
</comment>
<evidence type="ECO:0000256" key="4">
    <source>
        <dbReference type="ARBA" id="ARBA00016202"/>
    </source>
</evidence>
<comment type="similarity">
    <text evidence="2 13">Belongs to the LolB family.</text>
</comment>
<evidence type="ECO:0000313" key="15">
    <source>
        <dbReference type="EMBL" id="TKB49467.1"/>
    </source>
</evidence>
<organism evidence="15 16">
    <name type="scientific">Ferrimonas sediminicola</name>
    <dbReference type="NCBI Taxonomy" id="2569538"/>
    <lineage>
        <taxon>Bacteria</taxon>
        <taxon>Pseudomonadati</taxon>
        <taxon>Pseudomonadota</taxon>
        <taxon>Gammaproteobacteria</taxon>
        <taxon>Alteromonadales</taxon>
        <taxon>Ferrimonadaceae</taxon>
        <taxon>Ferrimonas</taxon>
    </lineage>
</organism>
<dbReference type="NCBIfam" id="TIGR00548">
    <property type="entry name" value="lolB"/>
    <property type="match status" value="1"/>
</dbReference>
<accession>A0A4U1BFK6</accession>
<protein>
    <recommendedName>
        <fullName evidence="4 13">Outer-membrane lipoprotein LolB</fullName>
    </recommendedName>
</protein>
<keyword evidence="16" id="KW-1185">Reference proteome</keyword>
<dbReference type="InterPro" id="IPR029046">
    <property type="entry name" value="LolA/LolB/LppX"/>
</dbReference>
<reference evidence="15 16" key="1">
    <citation type="submission" date="2019-04" db="EMBL/GenBank/DDBJ databases">
        <authorList>
            <person name="Hwang J.C."/>
        </authorList>
    </citation>
    <scope>NUCLEOTIDE SEQUENCE [LARGE SCALE GENOMIC DNA]</scope>
    <source>
        <strain evidence="15 16">IMCC35001</strain>
    </source>
</reference>
<evidence type="ECO:0000256" key="13">
    <source>
        <dbReference type="HAMAP-Rule" id="MF_00233"/>
    </source>
</evidence>
<dbReference type="AlphaFoldDB" id="A0A4U1BFK6"/>
<evidence type="ECO:0000256" key="9">
    <source>
        <dbReference type="ARBA" id="ARBA00023139"/>
    </source>
</evidence>
<evidence type="ECO:0000256" key="3">
    <source>
        <dbReference type="ARBA" id="ARBA00011245"/>
    </source>
</evidence>
<keyword evidence="10 13" id="KW-0143">Chaperone</keyword>
<proteinExistence type="inferred from homology"/>
<feature type="chain" id="PRO_5020282418" description="Outer-membrane lipoprotein LolB" evidence="14">
    <location>
        <begin position="25"/>
        <end position="199"/>
    </location>
</feature>
<keyword evidence="6 13" id="KW-0732">Signal</keyword>
<evidence type="ECO:0000256" key="7">
    <source>
        <dbReference type="ARBA" id="ARBA00022927"/>
    </source>
</evidence>
<feature type="signal peptide" evidence="14">
    <location>
        <begin position="1"/>
        <end position="24"/>
    </location>
</feature>
<evidence type="ECO:0000256" key="1">
    <source>
        <dbReference type="ARBA" id="ARBA00004459"/>
    </source>
</evidence>
<sequence>MLKRRYHPYFIALFLMWLSGCATAPPASRDSASPTDLTRWQLKGKLAIIQPDERLSVNLHWQHDGNRDDLRLTNLFGSTLITLQASENGAKIRYQDQTYTGDNTSELLGRLTGWPVPLTDLSRWILGQGSQDEGEMVLDANGWPAQVILTLDPSQPPWQMNYQGWQQVEGYRIPRMVSLRQGDNRLKLALSDWQPESSR</sequence>
<dbReference type="Gene3D" id="2.50.20.10">
    <property type="entry name" value="Lipoprotein localisation LolA/LolB/LppX"/>
    <property type="match status" value="1"/>
</dbReference>
<dbReference type="GO" id="GO:0009279">
    <property type="term" value="C:cell outer membrane"/>
    <property type="evidence" value="ECO:0007669"/>
    <property type="project" value="UniProtKB-SubCell"/>
</dbReference>
<dbReference type="EMBL" id="SWCI01000004">
    <property type="protein sequence ID" value="TKB49467.1"/>
    <property type="molecule type" value="Genomic_DNA"/>
</dbReference>
<evidence type="ECO:0000313" key="16">
    <source>
        <dbReference type="Proteomes" id="UP000305674"/>
    </source>
</evidence>
<dbReference type="Proteomes" id="UP000305674">
    <property type="component" value="Unassembled WGS sequence"/>
</dbReference>
<evidence type="ECO:0000256" key="10">
    <source>
        <dbReference type="ARBA" id="ARBA00023186"/>
    </source>
</evidence>
<keyword evidence="8 13" id="KW-0472">Membrane</keyword>
<dbReference type="SUPFAM" id="SSF89392">
    <property type="entry name" value="Prokaryotic lipoproteins and lipoprotein localization factors"/>
    <property type="match status" value="1"/>
</dbReference>
<comment type="function">
    <text evidence="13">Plays a critical role in the incorporation of lipoproteins in the outer membrane after they are released by the LolA protein.</text>
</comment>
<keyword evidence="7 13" id="KW-0653">Protein transport</keyword>
<evidence type="ECO:0000256" key="11">
    <source>
        <dbReference type="ARBA" id="ARBA00023237"/>
    </source>
</evidence>
<dbReference type="CDD" id="cd16326">
    <property type="entry name" value="LolB"/>
    <property type="match status" value="1"/>
</dbReference>
<dbReference type="Pfam" id="PF03550">
    <property type="entry name" value="LolB"/>
    <property type="match status" value="1"/>
</dbReference>
<dbReference type="GO" id="GO:0015031">
    <property type="term" value="P:protein transport"/>
    <property type="evidence" value="ECO:0007669"/>
    <property type="project" value="UniProtKB-KW"/>
</dbReference>